<organism evidence="1 2">
    <name type="scientific">Thioclava indica</name>
    <dbReference type="NCBI Taxonomy" id="1353528"/>
    <lineage>
        <taxon>Bacteria</taxon>
        <taxon>Pseudomonadati</taxon>
        <taxon>Pseudomonadota</taxon>
        <taxon>Alphaproteobacteria</taxon>
        <taxon>Rhodobacterales</taxon>
        <taxon>Paracoccaceae</taxon>
        <taxon>Thioclava</taxon>
    </lineage>
</organism>
<dbReference type="EMBL" id="AUNB01000001">
    <property type="protein sequence ID" value="KEO61820.1"/>
    <property type="molecule type" value="Genomic_DNA"/>
</dbReference>
<proteinExistence type="predicted"/>
<evidence type="ECO:0000313" key="2">
    <source>
        <dbReference type="Proteomes" id="UP000027471"/>
    </source>
</evidence>
<protein>
    <submittedName>
        <fullName evidence="1">Uncharacterized protein</fullName>
    </submittedName>
</protein>
<evidence type="ECO:0000313" key="1">
    <source>
        <dbReference type="EMBL" id="KEO61820.1"/>
    </source>
</evidence>
<sequence length="49" mass="5547">MTKKTKETAVNGHALRIEDTKRDVKLNDKVAPHEADWADTRHLLFSTSA</sequence>
<dbReference type="AlphaFoldDB" id="A0A074K0T7"/>
<reference evidence="1 2" key="1">
    <citation type="journal article" date="2015" name="Antonie Van Leeuwenhoek">
        <title>Thioclava indica sp. nov., isolated from surface seawater of the Indian Ocean.</title>
        <authorList>
            <person name="Liu Y."/>
            <person name="Lai Q."/>
            <person name="Du J."/>
            <person name="Xu H."/>
            <person name="Jiang L."/>
            <person name="Shao Z."/>
        </authorList>
    </citation>
    <scope>NUCLEOTIDE SEQUENCE [LARGE SCALE GENOMIC DNA]</scope>
    <source>
        <strain evidence="1 2">DT23-4</strain>
    </source>
</reference>
<keyword evidence="2" id="KW-1185">Reference proteome</keyword>
<gene>
    <name evidence="1" type="ORF">DT23_02260</name>
</gene>
<dbReference type="Proteomes" id="UP000027471">
    <property type="component" value="Unassembled WGS sequence"/>
</dbReference>
<accession>A0A074K0T7</accession>
<dbReference type="RefSeq" id="WP_156023818.1">
    <property type="nucleotide sequence ID" value="NZ_AUNB01000001.1"/>
</dbReference>
<name>A0A074K0T7_9RHOB</name>
<comment type="caution">
    <text evidence="1">The sequence shown here is derived from an EMBL/GenBank/DDBJ whole genome shotgun (WGS) entry which is preliminary data.</text>
</comment>